<comment type="similarity">
    <text evidence="2 9">Belongs to the glycosyl hydrolase 31 family.</text>
</comment>
<dbReference type="CDD" id="cd14752">
    <property type="entry name" value="GH31_N"/>
    <property type="match status" value="1"/>
</dbReference>
<keyword evidence="6" id="KW-0325">Glycoprotein</keyword>
<dbReference type="PANTHER" id="PTHR22762:SF133">
    <property type="entry name" value="P-TYPE DOMAIN-CONTAINING PROTEIN"/>
    <property type="match status" value="1"/>
</dbReference>
<dbReference type="Gene3D" id="3.20.20.80">
    <property type="entry name" value="Glycosidases"/>
    <property type="match status" value="1"/>
</dbReference>
<dbReference type="InterPro" id="IPR048395">
    <property type="entry name" value="Glyco_hydro_31_C"/>
</dbReference>
<feature type="domain" description="Glycoside hydrolase family 31 N-terminal" evidence="12">
    <location>
        <begin position="55"/>
        <end position="206"/>
    </location>
</feature>
<evidence type="ECO:0000256" key="3">
    <source>
        <dbReference type="ARBA" id="ARBA00012741"/>
    </source>
</evidence>
<sequence length="875" mass="94930">MPSLLPPLLLLLLLPLSSSYTLSNASWDSPTAFSATLSDPTPNNPYGTNLDLLDFSFELLADDTARVRVTDPGSSRWEIPESVLSSTAPGAESVASPALSFSYTAEPFTFSVTRASDSAVLFSSSPELHYSPGYLSISTSLPVDAALFGLGESSTTPGAAIPKGTTHTMWARDMAAAEFDTNLYASHPFFLSLAPTGSSFGGFLRSSNGLDATYGDDATLKFEVLGGILDLYVFAGPSPSAVTRAYHSIIGNPTLQPLWALGFHQCRYGYTKLQDMIDVVKGYAAAAIPLDIAWLDIDYMSRWLDFTYDDELFPAEDVSAFVDELHANNQRYVPIVDPGILAVDESWDLDYQPYVDGIEMDIFVKDINGEEPYMGQVWPGPTHFPDWFQPNSTEYWTMQLKKWHSLAAFDGVWVDMNEVSNFCTGQVCSNQDPANCPTLQVDTQTQCCLVCEDVEPDNELDYPKFAIGNDVGINDDGHASPLLFKTIPSSAQHYGGVTEYDAHNLHGTMEAKATADAMIDITGGKRPFVLSRSSFPGHGNHAAHWTGDNAATWKDLGASIVTVNNFALFGLSMVGADICGFIGDSNEELCARWVEVGAFHPFSRNHNTFGAAPQEFFVWDTVAEAARRSLGMRYKALQFMYTLMWKANAFGETVSRFLWMNYPEDEAAHGADGQFMLGSDLLITPVLEDGAREVEGYFPKGTWYSAFDYAKEPIRSEGEKITLPAELEEVNVHVRGGSILPMKVDGGMTTVDSATSAYELLVALDGDAPCVGDIYVDDNESADVGDKYLHVSMSAKQGAMAVDVVYDGYKGGQGENNVAVDGIVVVGAGEVGEAGVTVTVGKDVKEVKWSQEDGVLRLDLTGTGVQIDQGFGVAW</sequence>
<feature type="chain" id="PRO_5045082774" description="alpha-glucosidase" evidence="10">
    <location>
        <begin position="20"/>
        <end position="875"/>
    </location>
</feature>
<proteinExistence type="inferred from homology"/>
<evidence type="ECO:0000256" key="4">
    <source>
        <dbReference type="ARBA" id="ARBA00022729"/>
    </source>
</evidence>
<evidence type="ECO:0000259" key="12">
    <source>
        <dbReference type="Pfam" id="PF13802"/>
    </source>
</evidence>
<accession>A0ABQ6MLD8</accession>
<dbReference type="SUPFAM" id="SSF74650">
    <property type="entry name" value="Galactose mutarotase-like"/>
    <property type="match status" value="1"/>
</dbReference>
<dbReference type="InterPro" id="IPR000322">
    <property type="entry name" value="Glyco_hydro_31_TIM"/>
</dbReference>
<dbReference type="EMBL" id="BRYB01001536">
    <property type="protein sequence ID" value="GMI28027.1"/>
    <property type="molecule type" value="Genomic_DNA"/>
</dbReference>
<evidence type="ECO:0000256" key="6">
    <source>
        <dbReference type="ARBA" id="ARBA00023180"/>
    </source>
</evidence>
<dbReference type="InterPro" id="IPR017853">
    <property type="entry name" value="GH"/>
</dbReference>
<evidence type="ECO:0000259" key="13">
    <source>
        <dbReference type="Pfam" id="PF21365"/>
    </source>
</evidence>
<dbReference type="Gene3D" id="2.60.40.1180">
    <property type="entry name" value="Golgi alpha-mannosidase II"/>
    <property type="match status" value="2"/>
</dbReference>
<reference evidence="14 15" key="1">
    <citation type="journal article" date="2023" name="Commun. Biol.">
        <title>Genome analysis of Parmales, the sister group of diatoms, reveals the evolutionary specialization of diatoms from phago-mixotrophs to photoautotrophs.</title>
        <authorList>
            <person name="Ban H."/>
            <person name="Sato S."/>
            <person name="Yoshikawa S."/>
            <person name="Yamada K."/>
            <person name="Nakamura Y."/>
            <person name="Ichinomiya M."/>
            <person name="Sato N."/>
            <person name="Blanc-Mathieu R."/>
            <person name="Endo H."/>
            <person name="Kuwata A."/>
            <person name="Ogata H."/>
        </authorList>
    </citation>
    <scope>NUCLEOTIDE SEQUENCE [LARGE SCALE GENOMIC DNA]</scope>
</reference>
<evidence type="ECO:0000313" key="15">
    <source>
        <dbReference type="Proteomes" id="UP001165060"/>
    </source>
</evidence>
<dbReference type="Pfam" id="PF13802">
    <property type="entry name" value="Gal_mutarotas_2"/>
    <property type="match status" value="1"/>
</dbReference>
<keyword evidence="4 10" id="KW-0732">Signal</keyword>
<dbReference type="PROSITE" id="PS00707">
    <property type="entry name" value="GLYCOSYL_HYDROL_F31_2"/>
    <property type="match status" value="1"/>
</dbReference>
<evidence type="ECO:0000256" key="7">
    <source>
        <dbReference type="ARBA" id="ARBA00023295"/>
    </source>
</evidence>
<name>A0ABQ6MLD8_9STRA</name>
<feature type="signal peptide" evidence="10">
    <location>
        <begin position="1"/>
        <end position="19"/>
    </location>
</feature>
<organism evidence="14 15">
    <name type="scientific">Tetraparma gracilis</name>
    <dbReference type="NCBI Taxonomy" id="2962635"/>
    <lineage>
        <taxon>Eukaryota</taxon>
        <taxon>Sar</taxon>
        <taxon>Stramenopiles</taxon>
        <taxon>Ochrophyta</taxon>
        <taxon>Bolidophyceae</taxon>
        <taxon>Parmales</taxon>
        <taxon>Triparmaceae</taxon>
        <taxon>Tetraparma</taxon>
    </lineage>
</organism>
<evidence type="ECO:0000256" key="2">
    <source>
        <dbReference type="ARBA" id="ARBA00007806"/>
    </source>
</evidence>
<feature type="domain" description="Glycosyl hydrolase family 31 C-terminal" evidence="13">
    <location>
        <begin position="651"/>
        <end position="740"/>
    </location>
</feature>
<keyword evidence="7 9" id="KW-0326">Glycosidase</keyword>
<evidence type="ECO:0000259" key="11">
    <source>
        <dbReference type="Pfam" id="PF01055"/>
    </source>
</evidence>
<dbReference type="InterPro" id="IPR030459">
    <property type="entry name" value="Glyco_hydro_31_CS"/>
</dbReference>
<feature type="domain" description="Glycoside hydrolase family 31 TIM barrel" evidence="11">
    <location>
        <begin position="253"/>
        <end position="643"/>
    </location>
</feature>
<evidence type="ECO:0000256" key="8">
    <source>
        <dbReference type="ARBA" id="ARBA00041343"/>
    </source>
</evidence>
<evidence type="ECO:0000256" key="9">
    <source>
        <dbReference type="RuleBase" id="RU361185"/>
    </source>
</evidence>
<dbReference type="Pfam" id="PF21365">
    <property type="entry name" value="Glyco_hydro_31_3rd"/>
    <property type="match status" value="1"/>
</dbReference>
<dbReference type="PANTHER" id="PTHR22762">
    <property type="entry name" value="ALPHA-GLUCOSIDASE"/>
    <property type="match status" value="1"/>
</dbReference>
<protein>
    <recommendedName>
        <fullName evidence="3">alpha-glucosidase</fullName>
        <ecNumber evidence="3">3.2.1.20</ecNumber>
    </recommendedName>
    <alternativeName>
        <fullName evidence="8">Maltase</fullName>
    </alternativeName>
</protein>
<evidence type="ECO:0000256" key="1">
    <source>
        <dbReference type="ARBA" id="ARBA00001657"/>
    </source>
</evidence>
<dbReference type="Proteomes" id="UP001165060">
    <property type="component" value="Unassembled WGS sequence"/>
</dbReference>
<evidence type="ECO:0000313" key="14">
    <source>
        <dbReference type="EMBL" id="GMI28027.1"/>
    </source>
</evidence>
<keyword evidence="15" id="KW-1185">Reference proteome</keyword>
<comment type="catalytic activity">
    <reaction evidence="1">
        <text>Hydrolysis of terminal, non-reducing (1-&gt;4)-linked alpha-D-glucose residues with release of alpha-D-glucose.</text>
        <dbReference type="EC" id="3.2.1.20"/>
    </reaction>
</comment>
<dbReference type="Gene3D" id="2.60.40.1760">
    <property type="entry name" value="glycosyl hydrolase (family 31)"/>
    <property type="match status" value="1"/>
</dbReference>
<dbReference type="InterPro" id="IPR013780">
    <property type="entry name" value="Glyco_hydro_b"/>
</dbReference>
<dbReference type="SUPFAM" id="SSF51011">
    <property type="entry name" value="Glycosyl hydrolase domain"/>
    <property type="match status" value="1"/>
</dbReference>
<dbReference type="InterPro" id="IPR030458">
    <property type="entry name" value="Glyco_hydro_31_AS"/>
</dbReference>
<dbReference type="PROSITE" id="PS00129">
    <property type="entry name" value="GLYCOSYL_HYDROL_F31_1"/>
    <property type="match status" value="1"/>
</dbReference>
<dbReference type="Pfam" id="PF01055">
    <property type="entry name" value="Glyco_hydro_31_2nd"/>
    <property type="match status" value="1"/>
</dbReference>
<dbReference type="CDD" id="cd06602">
    <property type="entry name" value="GH31_MGAM_SI_GAA"/>
    <property type="match status" value="1"/>
</dbReference>
<evidence type="ECO:0000256" key="5">
    <source>
        <dbReference type="ARBA" id="ARBA00022801"/>
    </source>
</evidence>
<dbReference type="EC" id="3.2.1.20" evidence="3"/>
<dbReference type="InterPro" id="IPR011013">
    <property type="entry name" value="Gal_mutarotase_sf_dom"/>
</dbReference>
<keyword evidence="5 9" id="KW-0378">Hydrolase</keyword>
<gene>
    <name evidence="14" type="ORF">TeGR_g8813</name>
</gene>
<comment type="caution">
    <text evidence="14">The sequence shown here is derived from an EMBL/GenBank/DDBJ whole genome shotgun (WGS) entry which is preliminary data.</text>
</comment>
<dbReference type="SUPFAM" id="SSF51445">
    <property type="entry name" value="(Trans)glycosidases"/>
    <property type="match status" value="1"/>
</dbReference>
<evidence type="ECO:0000256" key="10">
    <source>
        <dbReference type="SAM" id="SignalP"/>
    </source>
</evidence>
<dbReference type="InterPro" id="IPR025887">
    <property type="entry name" value="Glyco_hydro_31_N_dom"/>
</dbReference>